<sequence>MRADFYQLGGETVEQTIPLLASKIKDAGGRLLVVSDDPAQLEAVGEALWRERPDDFLANGTAGGEHDARQPILLSHRCDAPNGARLVMFADGLWRDEGVGFDRAFLLFGEATLAGARAAWRTLGEREDIERRFWKREGGRWVEGP</sequence>
<dbReference type="PANTHER" id="PTHR38767">
    <property type="entry name" value="DNA POLYMERASE III SUBUNIT CHI"/>
    <property type="match status" value="1"/>
</dbReference>
<dbReference type="SUPFAM" id="SSF102400">
    <property type="entry name" value="DNA polymerase III chi subunit"/>
    <property type="match status" value="1"/>
</dbReference>
<protein>
    <submittedName>
        <fullName evidence="1">DNA polymerase III subunit chi</fullName>
        <ecNumber evidence="1">2.7.7.7</ecNumber>
    </submittedName>
</protein>
<gene>
    <name evidence="1" type="ORF">P0Y56_16700</name>
</gene>
<dbReference type="Pfam" id="PF04364">
    <property type="entry name" value="DNA_pol3_chi"/>
    <property type="match status" value="1"/>
</dbReference>
<dbReference type="GO" id="GO:0003677">
    <property type="term" value="F:DNA binding"/>
    <property type="evidence" value="ECO:0007669"/>
    <property type="project" value="InterPro"/>
</dbReference>
<dbReference type="GO" id="GO:0003887">
    <property type="term" value="F:DNA-directed DNA polymerase activity"/>
    <property type="evidence" value="ECO:0007669"/>
    <property type="project" value="UniProtKB-EC"/>
</dbReference>
<dbReference type="Proteomes" id="UP001218362">
    <property type="component" value="Chromosome"/>
</dbReference>
<dbReference type="InterPro" id="IPR007459">
    <property type="entry name" value="DNA_pol3_chi"/>
</dbReference>
<proteinExistence type="predicted"/>
<dbReference type="GO" id="GO:0006260">
    <property type="term" value="P:DNA replication"/>
    <property type="evidence" value="ECO:0007669"/>
    <property type="project" value="InterPro"/>
</dbReference>
<reference evidence="1" key="1">
    <citation type="submission" date="2023-03" db="EMBL/GenBank/DDBJ databases">
        <title>Andean soil-derived lignocellulolytic bacterial consortium as a source of novel taxa and putative plastic-active enzymes.</title>
        <authorList>
            <person name="Diaz-Garcia L."/>
            <person name="Chuvochina M."/>
            <person name="Feuerriegel G."/>
            <person name="Bunk B."/>
            <person name="Sproer C."/>
            <person name="Streit W.R."/>
            <person name="Rodriguez L.M."/>
            <person name="Overmann J."/>
            <person name="Jimenez D.J."/>
        </authorList>
    </citation>
    <scope>NUCLEOTIDE SEQUENCE</scope>
    <source>
        <strain evidence="1">MAG 26</strain>
    </source>
</reference>
<keyword evidence="1" id="KW-0548">Nucleotidyltransferase</keyword>
<organism evidence="1 2">
    <name type="scientific">Candidatus Andeanibacterium colombiense</name>
    <dbReference type="NCBI Taxonomy" id="3121345"/>
    <lineage>
        <taxon>Bacteria</taxon>
        <taxon>Pseudomonadati</taxon>
        <taxon>Pseudomonadota</taxon>
        <taxon>Alphaproteobacteria</taxon>
        <taxon>Sphingomonadales</taxon>
        <taxon>Sphingomonadaceae</taxon>
        <taxon>Candidatus Andeanibacterium</taxon>
    </lineage>
</organism>
<dbReference type="EC" id="2.7.7.7" evidence="1"/>
<dbReference type="AlphaFoldDB" id="A0AAJ5X6Q2"/>
<evidence type="ECO:0000313" key="1">
    <source>
        <dbReference type="EMBL" id="WEK46623.1"/>
    </source>
</evidence>
<dbReference type="PANTHER" id="PTHR38767:SF1">
    <property type="entry name" value="DNA POLYMERASE III SUBUNIT CHI"/>
    <property type="match status" value="1"/>
</dbReference>
<dbReference type="KEGG" id="acob:P0Y56_16700"/>
<evidence type="ECO:0000313" key="2">
    <source>
        <dbReference type="Proteomes" id="UP001218362"/>
    </source>
</evidence>
<accession>A0AAJ5X6Q2</accession>
<dbReference type="GO" id="GO:0032298">
    <property type="term" value="P:positive regulation of DNA-templated DNA replication initiation"/>
    <property type="evidence" value="ECO:0007669"/>
    <property type="project" value="TreeGrafter"/>
</dbReference>
<name>A0AAJ5X6Q2_9SPHN</name>
<keyword evidence="1" id="KW-0808">Transferase</keyword>
<dbReference type="EMBL" id="CP119316">
    <property type="protein sequence ID" value="WEK46623.1"/>
    <property type="molecule type" value="Genomic_DNA"/>
</dbReference>
<dbReference type="InterPro" id="IPR036768">
    <property type="entry name" value="PolIII_chi_sf"/>
</dbReference>
<dbReference type="Gene3D" id="3.40.50.10110">
    <property type="entry name" value="DNA polymerase III subunit chi"/>
    <property type="match status" value="1"/>
</dbReference>